<dbReference type="InterPro" id="IPR050483">
    <property type="entry name" value="CoA-transferase_III_domain"/>
</dbReference>
<sequence length="380" mass="40793">MPLPLNGVTIVDFSRILSGPYATMILADLGAAVIKVERPGKGDDARRLPPLKDGKSAYFAAVNRGKRSIALDLDVEADRALLDRILARADVLVENFRPGVMARHGLDWDTLHGRFPQMHYASVSGYGQTGPDAKRPAYDTVVQARGGLMGLTGTPDEPRRAGSSVGDLAGGMFLVQGILAALYARQADGTGRRIDVGQLDAQVALMDQAIAQAALNDTAPSNATRHPSIAPCEAVAASDGPFVLAAGTDAQFEKLCLTLQLPLADDPRFADNAARLTHARLLKRLIEAVTLEFPRSHWLAKLTAAGIPCAPIQSMEQVMKDPQLLARNMIVDVLDRYGRATFKAAGNPIKISGMEDRPARPAPPELDGNRADILRWLDTD</sequence>
<comment type="caution">
    <text evidence="2">The sequence shown here is derived from an EMBL/GenBank/DDBJ whole genome shotgun (WGS) entry which is preliminary data.</text>
</comment>
<dbReference type="PANTHER" id="PTHR48207">
    <property type="entry name" value="SUCCINATE--HYDROXYMETHYLGLUTARATE COA-TRANSFERASE"/>
    <property type="match status" value="1"/>
</dbReference>
<proteinExistence type="predicted"/>
<dbReference type="PANTHER" id="PTHR48207:SF3">
    <property type="entry name" value="SUCCINATE--HYDROXYMETHYLGLUTARATE COA-TRANSFERASE"/>
    <property type="match status" value="1"/>
</dbReference>
<dbReference type="InterPro" id="IPR023606">
    <property type="entry name" value="CoA-Trfase_III_dom_1_sf"/>
</dbReference>
<dbReference type="STRING" id="314265.R2601_23303"/>
<keyword evidence="1" id="KW-0808">Transferase</keyword>
<dbReference type="InterPro" id="IPR044855">
    <property type="entry name" value="CoA-Trfase_III_dom3_sf"/>
</dbReference>
<reference evidence="2 3" key="1">
    <citation type="journal article" date="2010" name="J. Bacteriol.">
        <title>Genome sequences of Pelagibaca bermudensis HTCC2601T and Maritimibacter alkaliphilus HTCC2654T, the type strains of two marine Roseobacter genera.</title>
        <authorList>
            <person name="Thrash J.C."/>
            <person name="Cho J.C."/>
            <person name="Ferriera S."/>
            <person name="Johnson J."/>
            <person name="Vergin K.L."/>
            <person name="Giovannoni S.J."/>
        </authorList>
    </citation>
    <scope>NUCLEOTIDE SEQUENCE [LARGE SCALE GENOMIC DNA]</scope>
    <source>
        <strain evidence="3">DSM 26914 / JCM 13377 / KCTC 12554 / HTCC2601</strain>
    </source>
</reference>
<dbReference type="Pfam" id="PF02515">
    <property type="entry name" value="CoA_transf_3"/>
    <property type="match status" value="1"/>
</dbReference>
<keyword evidence="3" id="KW-1185">Reference proteome</keyword>
<evidence type="ECO:0000313" key="2">
    <source>
        <dbReference type="EMBL" id="EAU44456.1"/>
    </source>
</evidence>
<dbReference type="AlphaFoldDB" id="Q0FJQ9"/>
<dbReference type="HOGENOM" id="CLU_033975_0_0_5"/>
<dbReference type="Proteomes" id="UP000006230">
    <property type="component" value="Unassembled WGS sequence"/>
</dbReference>
<evidence type="ECO:0000313" key="3">
    <source>
        <dbReference type="Proteomes" id="UP000006230"/>
    </source>
</evidence>
<protein>
    <submittedName>
        <fullName evidence="2">CaiB/BaiF family protein</fullName>
    </submittedName>
</protein>
<dbReference type="eggNOG" id="COG1804">
    <property type="taxonomic scope" value="Bacteria"/>
</dbReference>
<dbReference type="RefSeq" id="WP_007799922.1">
    <property type="nucleotide sequence ID" value="NZ_DS022276.1"/>
</dbReference>
<accession>Q0FJQ9</accession>
<dbReference type="OrthoDB" id="7208981at2"/>
<organism evidence="2 3">
    <name type="scientific">Salipiger bermudensis (strain DSM 26914 / JCM 13377 / KCTC 12554 / HTCC2601)</name>
    <name type="common">Pelagibaca bermudensis</name>
    <dbReference type="NCBI Taxonomy" id="314265"/>
    <lineage>
        <taxon>Bacteria</taxon>
        <taxon>Pseudomonadati</taxon>
        <taxon>Pseudomonadota</taxon>
        <taxon>Alphaproteobacteria</taxon>
        <taxon>Rhodobacterales</taxon>
        <taxon>Roseobacteraceae</taxon>
        <taxon>Salipiger</taxon>
    </lineage>
</organism>
<dbReference type="EMBL" id="AATQ01000046">
    <property type="protein sequence ID" value="EAU44456.1"/>
    <property type="molecule type" value="Genomic_DNA"/>
</dbReference>
<dbReference type="InterPro" id="IPR003673">
    <property type="entry name" value="CoA-Trfase_fam_III"/>
</dbReference>
<dbReference type="Gene3D" id="3.40.50.10540">
    <property type="entry name" value="Crotonobetainyl-coa:carnitine coa-transferase, domain 1"/>
    <property type="match status" value="1"/>
</dbReference>
<gene>
    <name evidence="2" type="ORF">R2601_23303</name>
</gene>
<dbReference type="Gene3D" id="3.30.1540.10">
    <property type="entry name" value="formyl-coa transferase, domain 3"/>
    <property type="match status" value="1"/>
</dbReference>
<evidence type="ECO:0000256" key="1">
    <source>
        <dbReference type="ARBA" id="ARBA00022679"/>
    </source>
</evidence>
<dbReference type="GO" id="GO:0008410">
    <property type="term" value="F:CoA-transferase activity"/>
    <property type="evidence" value="ECO:0007669"/>
    <property type="project" value="TreeGrafter"/>
</dbReference>
<name>Q0FJQ9_SALBH</name>
<dbReference type="SUPFAM" id="SSF89796">
    <property type="entry name" value="CoA-transferase family III (CaiB/BaiF)"/>
    <property type="match status" value="1"/>
</dbReference>